<sequence>PQASNRLQLLPFHSSPPHARKLPASLLPCPPLLYMLPAMDVLLPPINPPIPQRSLLASHPHYSPPSLTTTAAAAAMASNTANAASEVSNAITDLNDHLATALGAGDEAGKTTVITLAGENNGAAMDAEDLVVVEAGGEGEEGEEEEEVHVAAYTNSNYQAVNNSVLLAGSCAVRDPGVHVVIVEHVDDIRDCDGDEIFEDGEVAK</sequence>
<proteinExistence type="predicted"/>
<dbReference type="EnsemblPlants" id="AET2Gv20060200.1">
    <property type="protein sequence ID" value="AET2Gv20060200.1"/>
    <property type="gene ID" value="AET2Gv20060200"/>
</dbReference>
<dbReference type="STRING" id="200361.A0A453ABD7"/>
<reference evidence="1" key="5">
    <citation type="journal article" date="2021" name="G3 (Bethesda)">
        <title>Aegilops tauschii genome assembly Aet v5.0 features greater sequence contiguity and improved annotation.</title>
        <authorList>
            <person name="Wang L."/>
            <person name="Zhu T."/>
            <person name="Rodriguez J.C."/>
            <person name="Deal K.R."/>
            <person name="Dubcovsky J."/>
            <person name="McGuire P.E."/>
            <person name="Lux T."/>
            <person name="Spannagl M."/>
            <person name="Mayer K.F.X."/>
            <person name="Baldrich P."/>
            <person name="Meyers B.C."/>
            <person name="Huo N."/>
            <person name="Gu Y.Q."/>
            <person name="Zhou H."/>
            <person name="Devos K.M."/>
            <person name="Bennetzen J.L."/>
            <person name="Unver T."/>
            <person name="Budak H."/>
            <person name="Gulick P.J."/>
            <person name="Galiba G."/>
            <person name="Kalapos B."/>
            <person name="Nelson D.R."/>
            <person name="Li P."/>
            <person name="You F.M."/>
            <person name="Luo M.C."/>
            <person name="Dvorak J."/>
        </authorList>
    </citation>
    <scope>NUCLEOTIDE SEQUENCE [LARGE SCALE GENOMIC DNA]</scope>
    <source>
        <strain evidence="1">cv. AL8/78</strain>
    </source>
</reference>
<keyword evidence="2" id="KW-1185">Reference proteome</keyword>
<dbReference type="Proteomes" id="UP000015105">
    <property type="component" value="Chromosome 2D"/>
</dbReference>
<organism evidence="1 2">
    <name type="scientific">Aegilops tauschii subsp. strangulata</name>
    <name type="common">Goatgrass</name>
    <dbReference type="NCBI Taxonomy" id="200361"/>
    <lineage>
        <taxon>Eukaryota</taxon>
        <taxon>Viridiplantae</taxon>
        <taxon>Streptophyta</taxon>
        <taxon>Embryophyta</taxon>
        <taxon>Tracheophyta</taxon>
        <taxon>Spermatophyta</taxon>
        <taxon>Magnoliopsida</taxon>
        <taxon>Liliopsida</taxon>
        <taxon>Poales</taxon>
        <taxon>Poaceae</taxon>
        <taxon>BOP clade</taxon>
        <taxon>Pooideae</taxon>
        <taxon>Triticodae</taxon>
        <taxon>Triticeae</taxon>
        <taxon>Triticinae</taxon>
        <taxon>Aegilops</taxon>
    </lineage>
</organism>
<reference evidence="2" key="1">
    <citation type="journal article" date="2014" name="Science">
        <title>Ancient hybridizations among the ancestral genomes of bread wheat.</title>
        <authorList>
            <consortium name="International Wheat Genome Sequencing Consortium,"/>
            <person name="Marcussen T."/>
            <person name="Sandve S.R."/>
            <person name="Heier L."/>
            <person name="Spannagl M."/>
            <person name="Pfeifer M."/>
            <person name="Jakobsen K.S."/>
            <person name="Wulff B.B."/>
            <person name="Steuernagel B."/>
            <person name="Mayer K.F."/>
            <person name="Olsen O.A."/>
        </authorList>
    </citation>
    <scope>NUCLEOTIDE SEQUENCE [LARGE SCALE GENOMIC DNA]</scope>
    <source>
        <strain evidence="2">cv. AL8/78</strain>
    </source>
</reference>
<accession>A0A453ABD7</accession>
<dbReference type="Gramene" id="AET2Gv20060200.1">
    <property type="protein sequence ID" value="AET2Gv20060200.1"/>
    <property type="gene ID" value="AET2Gv20060200"/>
</dbReference>
<evidence type="ECO:0000313" key="2">
    <source>
        <dbReference type="Proteomes" id="UP000015105"/>
    </source>
</evidence>
<reference evidence="1" key="3">
    <citation type="journal article" date="2017" name="Nature">
        <title>Genome sequence of the progenitor of the wheat D genome Aegilops tauschii.</title>
        <authorList>
            <person name="Luo M.C."/>
            <person name="Gu Y.Q."/>
            <person name="Puiu D."/>
            <person name="Wang H."/>
            <person name="Twardziok S.O."/>
            <person name="Deal K.R."/>
            <person name="Huo N."/>
            <person name="Zhu T."/>
            <person name="Wang L."/>
            <person name="Wang Y."/>
            <person name="McGuire P.E."/>
            <person name="Liu S."/>
            <person name="Long H."/>
            <person name="Ramasamy R.K."/>
            <person name="Rodriguez J.C."/>
            <person name="Van S.L."/>
            <person name="Yuan L."/>
            <person name="Wang Z."/>
            <person name="Xia Z."/>
            <person name="Xiao L."/>
            <person name="Anderson O.D."/>
            <person name="Ouyang S."/>
            <person name="Liang Y."/>
            <person name="Zimin A.V."/>
            <person name="Pertea G."/>
            <person name="Qi P."/>
            <person name="Bennetzen J.L."/>
            <person name="Dai X."/>
            <person name="Dawson M.W."/>
            <person name="Muller H.G."/>
            <person name="Kugler K."/>
            <person name="Rivarola-Duarte L."/>
            <person name="Spannagl M."/>
            <person name="Mayer K.F.X."/>
            <person name="Lu F.H."/>
            <person name="Bevan M.W."/>
            <person name="Leroy P."/>
            <person name="Li P."/>
            <person name="You F.M."/>
            <person name="Sun Q."/>
            <person name="Liu Z."/>
            <person name="Lyons E."/>
            <person name="Wicker T."/>
            <person name="Salzberg S.L."/>
            <person name="Devos K.M."/>
            <person name="Dvorak J."/>
        </authorList>
    </citation>
    <scope>NUCLEOTIDE SEQUENCE [LARGE SCALE GENOMIC DNA]</scope>
    <source>
        <strain evidence="1">cv. AL8/78</strain>
    </source>
</reference>
<protein>
    <submittedName>
        <fullName evidence="1">Uncharacterized protein</fullName>
    </submittedName>
</protein>
<name>A0A453ABD7_AEGTS</name>
<dbReference type="PANTHER" id="PTHR33472">
    <property type="entry name" value="OS01G0106600 PROTEIN"/>
    <property type="match status" value="1"/>
</dbReference>
<evidence type="ECO:0000313" key="1">
    <source>
        <dbReference type="EnsemblPlants" id="AET2Gv20060200.1"/>
    </source>
</evidence>
<dbReference type="PANTHER" id="PTHR33472:SF18">
    <property type="entry name" value="OS09G0327500 PROTEIN"/>
    <property type="match status" value="1"/>
</dbReference>
<reference evidence="2" key="2">
    <citation type="journal article" date="2017" name="Nat. Plants">
        <title>The Aegilops tauschii genome reveals multiple impacts of transposons.</title>
        <authorList>
            <person name="Zhao G."/>
            <person name="Zou C."/>
            <person name="Li K."/>
            <person name="Wang K."/>
            <person name="Li T."/>
            <person name="Gao L."/>
            <person name="Zhang X."/>
            <person name="Wang H."/>
            <person name="Yang Z."/>
            <person name="Liu X."/>
            <person name="Jiang W."/>
            <person name="Mao L."/>
            <person name="Kong X."/>
            <person name="Jiao Y."/>
            <person name="Jia J."/>
        </authorList>
    </citation>
    <scope>NUCLEOTIDE SEQUENCE [LARGE SCALE GENOMIC DNA]</scope>
    <source>
        <strain evidence="2">cv. AL8/78</strain>
    </source>
</reference>
<reference evidence="1" key="4">
    <citation type="submission" date="2019-03" db="UniProtKB">
        <authorList>
            <consortium name="EnsemblPlants"/>
        </authorList>
    </citation>
    <scope>IDENTIFICATION</scope>
</reference>
<dbReference type="AlphaFoldDB" id="A0A453ABD7"/>